<dbReference type="Proteomes" id="UP000000211">
    <property type="component" value="Chromosome"/>
</dbReference>
<reference evidence="5 6" key="1">
    <citation type="journal article" date="2013" name="Genome Announc.">
        <title>Whole Genome Sequencing of Thermus oshimai JL-2 and Thermus thermophilus JL-18, Incomplete Denitrifiers from the United States Great Basin.</title>
        <authorList>
            <person name="Murugapiran S.K."/>
            <person name="Huntemann M."/>
            <person name="Wei C.L."/>
            <person name="Han J."/>
            <person name="Detter J.C."/>
            <person name="Han C.S."/>
            <person name="Erkkila T.H."/>
            <person name="Teshima H."/>
            <person name="Chen A."/>
            <person name="Kyrpides N."/>
            <person name="Mavrommatis K."/>
            <person name="Markowitz V."/>
            <person name="Szeto E."/>
            <person name="Ivanova N."/>
            <person name="Pagani I."/>
            <person name="Lam J."/>
            <person name="McDonald A.I."/>
            <person name="Dodsworth J.A."/>
            <person name="Pati A."/>
            <person name="Goodwin L."/>
            <person name="Peters L."/>
            <person name="Pitluck S."/>
            <person name="Woyke T."/>
            <person name="Hedlund B.P."/>
        </authorList>
    </citation>
    <scope>NUCLEOTIDE SEQUENCE</scope>
    <source>
        <strain evidence="5 6">JL-2</strain>
    </source>
</reference>
<dbReference type="RefSeq" id="WP_016329635.1">
    <property type="nucleotide sequence ID" value="NC_019386.1"/>
</dbReference>
<keyword evidence="1" id="KW-0805">Transcription regulation</keyword>
<dbReference type="SMART" id="SM00347">
    <property type="entry name" value="HTH_MARR"/>
    <property type="match status" value="1"/>
</dbReference>
<evidence type="ECO:0000313" key="6">
    <source>
        <dbReference type="Proteomes" id="UP000000211"/>
    </source>
</evidence>
<dbReference type="GO" id="GO:0003677">
    <property type="term" value="F:DNA binding"/>
    <property type="evidence" value="ECO:0007669"/>
    <property type="project" value="UniProtKB-KW"/>
</dbReference>
<evidence type="ECO:0000313" key="5">
    <source>
        <dbReference type="EMBL" id="AFV76449.1"/>
    </source>
</evidence>
<evidence type="ECO:0000256" key="1">
    <source>
        <dbReference type="ARBA" id="ARBA00023015"/>
    </source>
</evidence>
<dbReference type="InterPro" id="IPR036388">
    <property type="entry name" value="WH-like_DNA-bd_sf"/>
</dbReference>
<dbReference type="InterPro" id="IPR036390">
    <property type="entry name" value="WH_DNA-bd_sf"/>
</dbReference>
<dbReference type="EMBL" id="CP003249">
    <property type="protein sequence ID" value="AFV76449.1"/>
    <property type="molecule type" value="Genomic_DNA"/>
</dbReference>
<dbReference type="OrthoDB" id="8594189at2"/>
<dbReference type="GO" id="GO:0006950">
    <property type="term" value="P:response to stress"/>
    <property type="evidence" value="ECO:0007669"/>
    <property type="project" value="TreeGrafter"/>
</dbReference>
<dbReference type="KEGG" id="tos:Theos_1417"/>
<sequence>MKGSSGPPKALVKELADLGYALMRLLFQEAKEVFAQHGLSPQKSHLLTLLAQGVNLPSRLAEHLEVQPSQVSHLLAAMEEEGLLERAPDPEDRRRTLLRLTPKGEELHRKVEEAWLSAFARHLSRLEEEDLLRFRAILRKLTGVAHG</sequence>
<protein>
    <submittedName>
        <fullName evidence="5">Transcriptional regulator</fullName>
    </submittedName>
</protein>
<dbReference type="STRING" id="751945.Theos_1417"/>
<dbReference type="GO" id="GO:0003700">
    <property type="term" value="F:DNA-binding transcription factor activity"/>
    <property type="evidence" value="ECO:0007669"/>
    <property type="project" value="InterPro"/>
</dbReference>
<dbReference type="InterPro" id="IPR000835">
    <property type="entry name" value="HTH_MarR-typ"/>
</dbReference>
<evidence type="ECO:0000256" key="3">
    <source>
        <dbReference type="ARBA" id="ARBA00023163"/>
    </source>
</evidence>
<dbReference type="AlphaFoldDB" id="K7R675"/>
<dbReference type="InterPro" id="IPR023187">
    <property type="entry name" value="Tscrpt_reg_MarR-type_CS"/>
</dbReference>
<gene>
    <name evidence="5" type="ORF">Theos_1417</name>
</gene>
<keyword evidence="2" id="KW-0238">DNA-binding</keyword>
<dbReference type="PATRIC" id="fig|751945.3.peg.1400"/>
<dbReference type="PROSITE" id="PS01117">
    <property type="entry name" value="HTH_MARR_1"/>
    <property type="match status" value="1"/>
</dbReference>
<dbReference type="Pfam" id="PF13463">
    <property type="entry name" value="HTH_27"/>
    <property type="match status" value="1"/>
</dbReference>
<feature type="domain" description="HTH marR-type" evidence="4">
    <location>
        <begin position="8"/>
        <end position="143"/>
    </location>
</feature>
<keyword evidence="3" id="KW-0804">Transcription</keyword>
<dbReference type="Gene3D" id="1.10.10.10">
    <property type="entry name" value="Winged helix-like DNA-binding domain superfamily/Winged helix DNA-binding domain"/>
    <property type="match status" value="1"/>
</dbReference>
<dbReference type="SUPFAM" id="SSF46785">
    <property type="entry name" value="Winged helix' DNA-binding domain"/>
    <property type="match status" value="1"/>
</dbReference>
<proteinExistence type="predicted"/>
<organism evidence="5 6">
    <name type="scientific">Thermus oshimai JL-2</name>
    <dbReference type="NCBI Taxonomy" id="751945"/>
    <lineage>
        <taxon>Bacteria</taxon>
        <taxon>Thermotogati</taxon>
        <taxon>Deinococcota</taxon>
        <taxon>Deinococci</taxon>
        <taxon>Thermales</taxon>
        <taxon>Thermaceae</taxon>
        <taxon>Thermus</taxon>
    </lineage>
</organism>
<keyword evidence="6" id="KW-1185">Reference proteome</keyword>
<name>K7R675_THEOS</name>
<dbReference type="PANTHER" id="PTHR33164">
    <property type="entry name" value="TRANSCRIPTIONAL REGULATOR, MARR FAMILY"/>
    <property type="match status" value="1"/>
</dbReference>
<dbReference type="PANTHER" id="PTHR33164:SF43">
    <property type="entry name" value="HTH-TYPE TRANSCRIPTIONAL REPRESSOR YETL"/>
    <property type="match status" value="1"/>
</dbReference>
<dbReference type="HOGENOM" id="CLU_083287_27_8_0"/>
<evidence type="ECO:0000256" key="2">
    <source>
        <dbReference type="ARBA" id="ARBA00023125"/>
    </source>
</evidence>
<dbReference type="InterPro" id="IPR039422">
    <property type="entry name" value="MarR/SlyA-like"/>
</dbReference>
<dbReference type="PRINTS" id="PR00598">
    <property type="entry name" value="HTHMARR"/>
</dbReference>
<dbReference type="eggNOG" id="COG1846">
    <property type="taxonomic scope" value="Bacteria"/>
</dbReference>
<dbReference type="PROSITE" id="PS50995">
    <property type="entry name" value="HTH_MARR_2"/>
    <property type="match status" value="1"/>
</dbReference>
<accession>K7R675</accession>
<evidence type="ECO:0000259" key="4">
    <source>
        <dbReference type="PROSITE" id="PS50995"/>
    </source>
</evidence>